<sequence>MVKHKETSKSSKRYRYSSFKNRIDNIRIEPAKNLAKRVHDHVETSHFLASFEHWEDTNLSATFINFADAVRPLSSTLPQILFNESEIFNYIFDTISKHDENALQPMLDLLAQFCHDLGPDFMKFYTRCMQMLTHLLDDAVNFESSDVFEWGFNCLAYIYKYLSRILAQDLLLTYDLLFPLLSHDKEYLSRFSAEVLSFLVRKAKQTSLDAFINHTFAQLRDDNTEHLYDGLRILFTETLVSTKESLHSKFGIIMQTLIQATLTSAENSRCVSVIADVIMNVLRHASRENAKQLYDVTLGQIENSLKSGAENTEVATKLLIPLAYAESGQKVGSWSNLICCIQRLIAHAGKKLSPSDTSLLFCCVLRNSPIPDLTQCYKEFFSFYMKNFGANFTEFFKLALSYDRDRVLSFGGAKYLQKFFNSEWPLHSKKMAFFLLEIESNVALVEKLGVKVSKELGLEQLSAIESMDLNDEDMIFDLYWRLLLVSYCDCDNSRVLVSTLDFFLRDGPRNDFEKDVMGRILSTITVKETSEFKQLLNLALRRIETIQDSKLCVQGLTRIINETVAAGYGIKYNFAPQILVSVTQNLSLPDDSIRYESLNLILAIIEFEGIQVPHFLNECRLIEEIPRNLQNARDITMRLRMIGSAFAKTEPENFACHALFNYLFGILTVRFSPVWEGVYEILPQIFEKDQKLTWDLFLKFIDALDNNFELDYYVPKTAIAEAQGGWSVSVSRLNDALQSCRKVFTSYASIDRSIIEISKEKRSDLTYPGLIRNQALKGLQSIPQLAERHSKDIVPYFLKASPVDSELSGADASEDNEYRSSNTWSETDRKLLLKLIGKFKNIKAIYRSEDVHRRLMDLLGSRTTEIQKLAFDGILAYRDKGVIKYRDNLRNLLDDNAFKDECLKLLARSDEQIIEPQDETTIMPVILRILFGRAQTPVTSGLKRSRKAAVVTLLPSLNEKYVVDFLTLASHGTHTNENLSLSPTIASSSMRRMVGFVTLARAAVSALGSRYPYATEMLIHPILLTLSASNEVTLGITDQDFILKQASTLRQLSIKLMHSIFNTVGDRIQWGVYVEKIFEVMVKPRLTRFEDENLQQPSSLMAIISFWASDVRYYKFLYYDGCSAAHALMRTLSKETAKDSVISSILMFSNSIIKNPTEESNYIDLVTLVASACLQSLPSLLNLDKNQDINAVSADLLLNLVDAGYVRENEVKKHILNSLALILEGELKAFRATDKLKILKTIAALLTDYECSWQDIEPLYKSCSKLYRTIAEKEQRQAINEIFLSIGKNFQHLKGACTLLNDLNGYSTNRMEAYNFDTVLPAFKKINEEGYLCLSDTEWFPIINTCLFYIQDEEELAIRTNASHSLKRYVDYINSKATVEEARCSVGTMTSDLMPQLKHGLRHKNIDIQAEFISVIAYIVSNSRYYTELQDMKVLQFNADEEANFFANITHIQLHRRQRAIKRLSENASALSGNSISHFLIPMIERYIYCTDEKYRNMCNEAILAIGNLTNYVTWNQYKALIRRFASLMDSKPQYLKEIILLIAKCSSALADSMCAVRLQTVHGPTMEKFPMTLSDQDTFVKEEICPRFSKILNIRNDETIVARMPLCESMVNFTMGLDTMDRASLLPGILSSICQVLRSRSEELREAVRKTLANITIRLGPRYFTFILKELKGALRRGSQIHVLSYTIHSLLMALLPTMVHKDLDCTAQLIVGVLMEDIFGTAGQEKDAEGYNSKLKELKYNKSYDTGEILAANISLSVFGSLLSPVNALLSENLGLKTQRKLNELLRRYALGLNHNIESSSIDVLTLCYEIYTQTAEYGEVKQKNRSYRPGAMEDSFFVVNLNAKTEKVQTEGRSNSAILQKFSLDLLRTALSRNSNLLEVAYLSNFVPLLRDALDSQDEGVLISALRVLIVLVKLQFTEENEGIFKGCARKVLNVIHDSPSTSSELCQVSLKYLSSLIRHKNIELKDTALSFILGRIKPDLNEPNKQGLAFNFVKSLLYKHIVLPELYDIVDAIAEIMVTNHSREIRDVSRSVYYQFLMEYDQSRGRLEKQFSFLVSNLEYPSQDGRQSVMELINLIVNKSNPELLARLFSSFFLSLSNVAANDSSPRCREMGSALLKALLMKVGEDGTGPAEKYISAWLKHENPVFVELGLKIYKIFAAAVSMGMNKTLGHLAISRAKGIISECSVGSNTEWNLLYTALNLLSNYVDVVPSCFDNDNSAMWAHVEDCLLYPHLWVRLISARMIMKYLAKREELQRPLPDYELQTIAYRIFRQLGAPSVSEALASTAVRILATVMKKWIENKSPFISNSEESVKYVTAMDFALARIGSILRDEENFQETFNSKKACVQLFALIVQMMNQSLVKDVAPKIILPLFTYLEDERKVVDDQVQELRQLSQECLELLQSKLSVTEFSSAYSTVKQEIIQRRYERRAKRATLAVTAPEAAARRKLKKHARSKEKRKHEKDDNGFYRAKNKKRKF</sequence>
<dbReference type="PANTHER" id="PTHR17695:SF11">
    <property type="entry name" value="SMALL SUBUNIT PROCESSOME COMPONENT 20 HOMOLOG"/>
    <property type="match status" value="1"/>
</dbReference>
<reference evidence="6 7" key="1">
    <citation type="submission" date="2016-03" db="EMBL/GenBank/DDBJ databases">
        <authorList>
            <person name="Devillers H."/>
        </authorList>
    </citation>
    <scope>NUCLEOTIDE SEQUENCE [LARGE SCALE GENOMIC DNA]</scope>
    <source>
        <strain evidence="6">CBS 10888</strain>
    </source>
</reference>
<dbReference type="InterPro" id="IPR011430">
    <property type="entry name" value="UTP20_N"/>
</dbReference>
<dbReference type="OrthoDB" id="360653at2759"/>
<evidence type="ECO:0000313" key="7">
    <source>
        <dbReference type="Proteomes" id="UP000190274"/>
    </source>
</evidence>
<organism evidence="6 7">
    <name type="scientific">Lachancea dasiensis</name>
    <dbReference type="NCBI Taxonomy" id="1072105"/>
    <lineage>
        <taxon>Eukaryota</taxon>
        <taxon>Fungi</taxon>
        <taxon>Dikarya</taxon>
        <taxon>Ascomycota</taxon>
        <taxon>Saccharomycotina</taxon>
        <taxon>Saccharomycetes</taxon>
        <taxon>Saccharomycetales</taxon>
        <taxon>Saccharomycetaceae</taxon>
        <taxon>Lachancea</taxon>
    </lineage>
</organism>
<dbReference type="Pfam" id="PF20416">
    <property type="entry name" value="UTP20"/>
    <property type="match status" value="1"/>
</dbReference>
<evidence type="ECO:0000259" key="3">
    <source>
        <dbReference type="Pfam" id="PF07539"/>
    </source>
</evidence>
<evidence type="ECO:0000256" key="2">
    <source>
        <dbReference type="SAM" id="MobiDB-lite"/>
    </source>
</evidence>
<dbReference type="STRING" id="1266660.A0A1G4JJV4"/>
<dbReference type="InterPro" id="IPR011989">
    <property type="entry name" value="ARM-like"/>
</dbReference>
<dbReference type="EMBL" id="LT598458">
    <property type="protein sequence ID" value="SCU90757.1"/>
    <property type="molecule type" value="Genomic_DNA"/>
</dbReference>
<feature type="domain" description="U3 small nucleolar RNA-associated protein 20" evidence="4">
    <location>
        <begin position="1599"/>
        <end position="1813"/>
    </location>
</feature>
<dbReference type="InterPro" id="IPR052575">
    <property type="entry name" value="SSU_processome_comp_20"/>
</dbReference>
<keyword evidence="7" id="KW-1185">Reference proteome</keyword>
<feature type="coiled-coil region" evidence="1">
    <location>
        <begin position="2380"/>
        <end position="2407"/>
    </location>
</feature>
<feature type="compositionally biased region" description="Basic residues" evidence="2">
    <location>
        <begin position="2449"/>
        <end position="2464"/>
    </location>
</feature>
<evidence type="ECO:0000256" key="1">
    <source>
        <dbReference type="SAM" id="Coils"/>
    </source>
</evidence>
<dbReference type="GO" id="GO:0000447">
    <property type="term" value="P:endonucleolytic cleavage in ITS1 to separate SSU-rRNA from 5.8S rRNA and LSU-rRNA from tricistronic rRNA transcript (SSU-rRNA, 5.8S rRNA, LSU-rRNA)"/>
    <property type="evidence" value="ECO:0007669"/>
    <property type="project" value="EnsemblFungi"/>
</dbReference>
<evidence type="ECO:0000259" key="5">
    <source>
        <dbReference type="Pfam" id="PF23099"/>
    </source>
</evidence>
<dbReference type="Pfam" id="PF23099">
    <property type="entry name" value="UTP20_C"/>
    <property type="match status" value="1"/>
</dbReference>
<dbReference type="GO" id="GO:0030686">
    <property type="term" value="C:90S preribosome"/>
    <property type="evidence" value="ECO:0007669"/>
    <property type="project" value="EnsemblFungi"/>
</dbReference>
<dbReference type="GO" id="GO:0000472">
    <property type="term" value="P:endonucleolytic cleavage to generate mature 5'-end of SSU-rRNA from (SSU-rRNA, 5.8S rRNA, LSU-rRNA)"/>
    <property type="evidence" value="ECO:0007669"/>
    <property type="project" value="EnsemblFungi"/>
</dbReference>
<dbReference type="SUPFAM" id="SSF48371">
    <property type="entry name" value="ARM repeat"/>
    <property type="match status" value="3"/>
</dbReference>
<dbReference type="InterPro" id="IPR046523">
    <property type="entry name" value="UTP20_dom"/>
</dbReference>
<dbReference type="GO" id="GO:0005737">
    <property type="term" value="C:cytoplasm"/>
    <property type="evidence" value="ECO:0007669"/>
    <property type="project" value="EnsemblFungi"/>
</dbReference>
<proteinExistence type="predicted"/>
<dbReference type="Gene3D" id="1.25.10.10">
    <property type="entry name" value="Leucine-rich Repeat Variant"/>
    <property type="match status" value="3"/>
</dbReference>
<dbReference type="Proteomes" id="UP000190274">
    <property type="component" value="Chromosome F"/>
</dbReference>
<evidence type="ECO:0000313" key="6">
    <source>
        <dbReference type="EMBL" id="SCU90757.1"/>
    </source>
</evidence>
<feature type="region of interest" description="Disordered" evidence="2">
    <location>
        <begin position="2446"/>
        <end position="2481"/>
    </location>
</feature>
<feature type="domain" description="U3 small nucleolar RNA-associated protein 20 N-terminal" evidence="3">
    <location>
        <begin position="824"/>
        <end position="1405"/>
    </location>
</feature>
<evidence type="ECO:0000259" key="4">
    <source>
        <dbReference type="Pfam" id="PF20416"/>
    </source>
</evidence>
<name>A0A1G4JJV4_9SACH</name>
<dbReference type="GO" id="GO:0030688">
    <property type="term" value="C:preribosome, small subunit precursor"/>
    <property type="evidence" value="ECO:0007669"/>
    <property type="project" value="EnsemblFungi"/>
</dbReference>
<dbReference type="GO" id="GO:0032040">
    <property type="term" value="C:small-subunit processome"/>
    <property type="evidence" value="ECO:0007669"/>
    <property type="project" value="EnsemblFungi"/>
</dbReference>
<dbReference type="Pfam" id="PF07539">
    <property type="entry name" value="UTP20_N"/>
    <property type="match status" value="1"/>
</dbReference>
<gene>
    <name evidence="6" type="ORF">LADA_0F06260G</name>
</gene>
<dbReference type="InterPro" id="IPR016024">
    <property type="entry name" value="ARM-type_fold"/>
</dbReference>
<protein>
    <submittedName>
        <fullName evidence="6">LADA_0F06260g1_1</fullName>
    </submittedName>
</protein>
<dbReference type="InterPro" id="IPR057525">
    <property type="entry name" value="UTP20_C"/>
</dbReference>
<dbReference type="PANTHER" id="PTHR17695">
    <property type="entry name" value="SMALL SUBUNIT PROCESSOME COMPONENT 20 HOMOLOG"/>
    <property type="match status" value="1"/>
</dbReference>
<dbReference type="GO" id="GO:0005654">
    <property type="term" value="C:nucleoplasm"/>
    <property type="evidence" value="ECO:0007669"/>
    <property type="project" value="EnsemblFungi"/>
</dbReference>
<keyword evidence="1" id="KW-0175">Coiled coil</keyword>
<accession>A0A1G4JJV4</accession>
<dbReference type="GO" id="GO:0000480">
    <property type="term" value="P:endonucleolytic cleavage in 5'-ETS of tricistronic rRNA transcript (SSU-rRNA, 5.8S rRNA, LSU-rRNA)"/>
    <property type="evidence" value="ECO:0007669"/>
    <property type="project" value="EnsemblFungi"/>
</dbReference>
<feature type="domain" description="U3 small nucleolar RNA-associated protein 20 C-terminal" evidence="5">
    <location>
        <begin position="2239"/>
        <end position="2466"/>
    </location>
</feature>